<name>A0ABD1WG28_9LAMI</name>
<organism evidence="8 9">
    <name type="scientific">Forsythia ovata</name>
    <dbReference type="NCBI Taxonomy" id="205694"/>
    <lineage>
        <taxon>Eukaryota</taxon>
        <taxon>Viridiplantae</taxon>
        <taxon>Streptophyta</taxon>
        <taxon>Embryophyta</taxon>
        <taxon>Tracheophyta</taxon>
        <taxon>Spermatophyta</taxon>
        <taxon>Magnoliopsida</taxon>
        <taxon>eudicotyledons</taxon>
        <taxon>Gunneridae</taxon>
        <taxon>Pentapetalae</taxon>
        <taxon>asterids</taxon>
        <taxon>lamiids</taxon>
        <taxon>Lamiales</taxon>
        <taxon>Oleaceae</taxon>
        <taxon>Forsythieae</taxon>
        <taxon>Forsythia</taxon>
    </lineage>
</organism>
<evidence type="ECO:0000256" key="3">
    <source>
        <dbReference type="ARBA" id="ARBA00023125"/>
    </source>
</evidence>
<keyword evidence="5" id="KW-0539">Nucleus</keyword>
<dbReference type="Proteomes" id="UP001604277">
    <property type="component" value="Unassembled WGS sequence"/>
</dbReference>
<dbReference type="InterPro" id="IPR044810">
    <property type="entry name" value="WRKY_plant"/>
</dbReference>
<reference evidence="9" key="1">
    <citation type="submission" date="2024-07" db="EMBL/GenBank/DDBJ databases">
        <title>Two chromosome-level genome assemblies of Korean endemic species Abeliophyllum distichum and Forsythia ovata (Oleaceae).</title>
        <authorList>
            <person name="Jang H."/>
        </authorList>
    </citation>
    <scope>NUCLEOTIDE SEQUENCE [LARGE SCALE GENOMIC DNA]</scope>
</reference>
<feature type="region of interest" description="Disordered" evidence="6">
    <location>
        <begin position="62"/>
        <end position="81"/>
    </location>
</feature>
<evidence type="ECO:0000313" key="8">
    <source>
        <dbReference type="EMBL" id="KAL2548542.1"/>
    </source>
</evidence>
<dbReference type="Gene3D" id="2.20.25.80">
    <property type="entry name" value="WRKY domain"/>
    <property type="match status" value="1"/>
</dbReference>
<keyword evidence="4" id="KW-0804">Transcription</keyword>
<evidence type="ECO:0000256" key="6">
    <source>
        <dbReference type="SAM" id="MobiDB-lite"/>
    </source>
</evidence>
<dbReference type="InterPro" id="IPR003657">
    <property type="entry name" value="WRKY_dom"/>
</dbReference>
<dbReference type="FunFam" id="2.20.25.80:FF:000003">
    <property type="entry name" value="WRKY transcription factor 57"/>
    <property type="match status" value="1"/>
</dbReference>
<evidence type="ECO:0000256" key="4">
    <source>
        <dbReference type="ARBA" id="ARBA00023163"/>
    </source>
</evidence>
<evidence type="ECO:0000256" key="5">
    <source>
        <dbReference type="ARBA" id="ARBA00023242"/>
    </source>
</evidence>
<keyword evidence="3" id="KW-0238">DNA-binding</keyword>
<evidence type="ECO:0000256" key="1">
    <source>
        <dbReference type="ARBA" id="ARBA00004123"/>
    </source>
</evidence>
<dbReference type="GO" id="GO:0005634">
    <property type="term" value="C:nucleus"/>
    <property type="evidence" value="ECO:0007669"/>
    <property type="project" value="UniProtKB-SubCell"/>
</dbReference>
<dbReference type="PROSITE" id="PS50811">
    <property type="entry name" value="WRKY"/>
    <property type="match status" value="1"/>
</dbReference>
<evidence type="ECO:0000313" key="9">
    <source>
        <dbReference type="Proteomes" id="UP001604277"/>
    </source>
</evidence>
<dbReference type="PANTHER" id="PTHR31221">
    <property type="entry name" value="WRKY TRANSCRIPTION FACTOR PROTEIN 1-RELATED"/>
    <property type="match status" value="1"/>
</dbReference>
<dbReference type="SMART" id="SM00774">
    <property type="entry name" value="WRKY"/>
    <property type="match status" value="1"/>
</dbReference>
<dbReference type="PANTHER" id="PTHR31221:SF112">
    <property type="entry name" value="WRKY TRANSCRIPTION FACTOR 50-RELATED"/>
    <property type="match status" value="1"/>
</dbReference>
<comment type="caution">
    <text evidence="8">The sequence shown here is derived from an EMBL/GenBank/DDBJ whole genome shotgun (WGS) entry which is preliminary data.</text>
</comment>
<proteinExistence type="predicted"/>
<accession>A0ABD1WG28</accession>
<dbReference type="GO" id="GO:0003677">
    <property type="term" value="F:DNA binding"/>
    <property type="evidence" value="ECO:0007669"/>
    <property type="project" value="UniProtKB-KW"/>
</dbReference>
<dbReference type="AlphaFoldDB" id="A0ABD1WG28"/>
<evidence type="ECO:0000256" key="2">
    <source>
        <dbReference type="ARBA" id="ARBA00023015"/>
    </source>
</evidence>
<dbReference type="InterPro" id="IPR036576">
    <property type="entry name" value="WRKY_dom_sf"/>
</dbReference>
<comment type="subcellular location">
    <subcellularLocation>
        <location evidence="1">Nucleus</location>
    </subcellularLocation>
</comment>
<evidence type="ECO:0000259" key="7">
    <source>
        <dbReference type="PROSITE" id="PS50811"/>
    </source>
</evidence>
<dbReference type="Pfam" id="PF03106">
    <property type="entry name" value="WRKY"/>
    <property type="match status" value="1"/>
</dbReference>
<feature type="domain" description="WRKY" evidence="7">
    <location>
        <begin position="99"/>
        <end position="164"/>
    </location>
</feature>
<keyword evidence="9" id="KW-1185">Reference proteome</keyword>
<sequence>MAESYPNTNMPGSTMDRYNYSANLEFSDFFDFTDWTKGDLALIVSGYPESQNYAANDVVNSRGSSSYHEDPNNIAASGDSRSVMGEKQITEKVAFKTKSEIEILDDGFKWRKYGKKMVKNSPNPRNYYKCSIEGCPVKKRIERDKEDPRYVVTTYEGIHNHSSQN</sequence>
<keyword evidence="2" id="KW-0805">Transcription regulation</keyword>
<dbReference type="SUPFAM" id="SSF118290">
    <property type="entry name" value="WRKY DNA-binding domain"/>
    <property type="match status" value="1"/>
</dbReference>
<gene>
    <name evidence="8" type="ORF">Fot_10072</name>
</gene>
<dbReference type="EMBL" id="JBFOLJ010000003">
    <property type="protein sequence ID" value="KAL2548542.1"/>
    <property type="molecule type" value="Genomic_DNA"/>
</dbReference>
<protein>
    <submittedName>
        <fullName evidence="8">WRKY transcription factor 50</fullName>
    </submittedName>
</protein>